<dbReference type="PANTHER" id="PTHR42711:SF5">
    <property type="entry name" value="ABC TRANSPORTER ATP-BINDING PROTEIN NATA"/>
    <property type="match status" value="1"/>
</dbReference>
<dbReference type="eggNOG" id="COG1131">
    <property type="taxonomic scope" value="Bacteria"/>
</dbReference>
<organism evidence="7 8">
    <name type="scientific">Thermodesulfobium narugense DSM 14796</name>
    <dbReference type="NCBI Taxonomy" id="747365"/>
    <lineage>
        <taxon>Bacteria</taxon>
        <taxon>Pseudomonadati</taxon>
        <taxon>Thermodesulfobiota</taxon>
        <taxon>Thermodesulfobiia</taxon>
        <taxon>Thermodesulfobiales</taxon>
        <taxon>Thermodesulfobiaceae</taxon>
        <taxon>Thermodesulfobium</taxon>
    </lineage>
</organism>
<dbReference type="Pfam" id="PF00005">
    <property type="entry name" value="ABC_tran"/>
    <property type="match status" value="1"/>
</dbReference>
<dbReference type="PROSITE" id="PS50893">
    <property type="entry name" value="ABC_TRANSPORTER_2"/>
    <property type="match status" value="1"/>
</dbReference>
<evidence type="ECO:0000256" key="2">
    <source>
        <dbReference type="ARBA" id="ARBA00022448"/>
    </source>
</evidence>
<dbReference type="InterPro" id="IPR003593">
    <property type="entry name" value="AAA+_ATPase"/>
</dbReference>
<dbReference type="HOGENOM" id="CLU_000604_1_2_9"/>
<keyword evidence="2" id="KW-0813">Transport</keyword>
<dbReference type="PANTHER" id="PTHR42711">
    <property type="entry name" value="ABC TRANSPORTER ATP-BINDING PROTEIN"/>
    <property type="match status" value="1"/>
</dbReference>
<dbReference type="Gene3D" id="3.40.50.300">
    <property type="entry name" value="P-loop containing nucleotide triphosphate hydrolases"/>
    <property type="match status" value="1"/>
</dbReference>
<keyword evidence="4" id="KW-0547">Nucleotide-binding</keyword>
<evidence type="ECO:0000313" key="7">
    <source>
        <dbReference type="EMBL" id="AEE14969.1"/>
    </source>
</evidence>
<sequence length="296" mass="33835">MKAIRVFGLTKSYKSKTNVIAVDNLTFEVEEGQVFCFLGPNGAGKTTTIRILNTLLKKDRGQIYFFNIDLDKKPQEIKNIIGVVQQHTNVDSELTVWENLLIHSMLHKMKKSIFEERAIQLLEAMDMIDKKDRFANKLSGGERRKLSIIRALLHNPKIIFLDEPTVGLDTFTRRAIWEGIKQLKFSGKTIILTTHYIEEAQMLSDLVLIINKGKKLIEETPNALINRLGRITLEYQENGKTTYKFFNTSQEAKDFSANLINLDSILIRETNLEDVFVTLTGNGGENYCNSLEKCFP</sequence>
<dbReference type="EMBL" id="CP002690">
    <property type="protein sequence ID" value="AEE14969.1"/>
    <property type="molecule type" value="Genomic_DNA"/>
</dbReference>
<dbReference type="RefSeq" id="WP_013756690.1">
    <property type="nucleotide sequence ID" value="NC_015499.1"/>
</dbReference>
<keyword evidence="5" id="KW-0067">ATP-binding</keyword>
<evidence type="ECO:0000259" key="6">
    <source>
        <dbReference type="PROSITE" id="PS50893"/>
    </source>
</evidence>
<dbReference type="KEGG" id="tnr:Thena_1352"/>
<protein>
    <submittedName>
        <fullName evidence="7">Polyamine-transporting ATPase</fullName>
        <ecNumber evidence="7">3.6.3.31</ecNumber>
    </submittedName>
</protein>
<dbReference type="PROSITE" id="PS00211">
    <property type="entry name" value="ABC_TRANSPORTER_1"/>
    <property type="match status" value="1"/>
</dbReference>
<feature type="domain" description="ABC transporter" evidence="6">
    <location>
        <begin position="4"/>
        <end position="237"/>
    </location>
</feature>
<dbReference type="InterPro" id="IPR017871">
    <property type="entry name" value="ABC_transporter-like_CS"/>
</dbReference>
<dbReference type="EC" id="3.6.3.31" evidence="7"/>
<dbReference type="STRING" id="747365.Thena_1352"/>
<gene>
    <name evidence="7" type="ORF">Thena_1352</name>
</gene>
<reference evidence="7 8" key="1">
    <citation type="submission" date="2011-04" db="EMBL/GenBank/DDBJ databases">
        <title>The complete genome of Thermodesulfobium narugense DSM 14796.</title>
        <authorList>
            <consortium name="US DOE Joint Genome Institute (JGI-PGF)"/>
            <person name="Lucas S."/>
            <person name="Han J."/>
            <person name="Lapidus A."/>
            <person name="Bruce D."/>
            <person name="Goodwin L."/>
            <person name="Pitluck S."/>
            <person name="Peters L."/>
            <person name="Kyrpides N."/>
            <person name="Mavromatis K."/>
            <person name="Pagani I."/>
            <person name="Ivanova N."/>
            <person name="Ovchinnikova G."/>
            <person name="Zhang X."/>
            <person name="Saunders L."/>
            <person name="Detter J.C."/>
            <person name="Tapia R."/>
            <person name="Han C."/>
            <person name="Land M."/>
            <person name="Hauser L."/>
            <person name="Markowitz V."/>
            <person name="Cheng J.-F."/>
            <person name="Hugenholtz P."/>
            <person name="Woyke T."/>
            <person name="Wu D."/>
            <person name="Spring S."/>
            <person name="Schroeder M."/>
            <person name="Brambilla E."/>
            <person name="Klenk H.-P."/>
            <person name="Eisen J.A."/>
        </authorList>
    </citation>
    <scope>NUCLEOTIDE SEQUENCE [LARGE SCALE GENOMIC DNA]</scope>
    <source>
        <strain evidence="7 8">DSM 14796</strain>
    </source>
</reference>
<evidence type="ECO:0000256" key="4">
    <source>
        <dbReference type="ARBA" id="ARBA00022741"/>
    </source>
</evidence>
<evidence type="ECO:0000313" key="8">
    <source>
        <dbReference type="Proteomes" id="UP000011765"/>
    </source>
</evidence>
<keyword evidence="8" id="KW-1185">Reference proteome</keyword>
<keyword evidence="3" id="KW-0536">Nodulation</keyword>
<dbReference type="InterPro" id="IPR027417">
    <property type="entry name" value="P-loop_NTPase"/>
</dbReference>
<comment type="similarity">
    <text evidence="1">Belongs to the ABC transporter superfamily.</text>
</comment>
<accession>M1E995</accession>
<proteinExistence type="inferred from homology"/>
<keyword evidence="7" id="KW-0378">Hydrolase</keyword>
<dbReference type="InterPro" id="IPR003439">
    <property type="entry name" value="ABC_transporter-like_ATP-bd"/>
</dbReference>
<dbReference type="Proteomes" id="UP000011765">
    <property type="component" value="Chromosome"/>
</dbReference>
<dbReference type="GO" id="GO:0005524">
    <property type="term" value="F:ATP binding"/>
    <property type="evidence" value="ECO:0007669"/>
    <property type="project" value="UniProtKB-KW"/>
</dbReference>
<evidence type="ECO:0000256" key="1">
    <source>
        <dbReference type="ARBA" id="ARBA00005417"/>
    </source>
</evidence>
<dbReference type="SMART" id="SM00382">
    <property type="entry name" value="AAA"/>
    <property type="match status" value="1"/>
</dbReference>
<evidence type="ECO:0000256" key="3">
    <source>
        <dbReference type="ARBA" id="ARBA00022458"/>
    </source>
</evidence>
<dbReference type="InterPro" id="IPR050763">
    <property type="entry name" value="ABC_transporter_ATP-binding"/>
</dbReference>
<dbReference type="SUPFAM" id="SSF52540">
    <property type="entry name" value="P-loop containing nucleoside triphosphate hydrolases"/>
    <property type="match status" value="1"/>
</dbReference>
<evidence type="ECO:0000256" key="5">
    <source>
        <dbReference type="ARBA" id="ARBA00022840"/>
    </source>
</evidence>
<dbReference type="OrthoDB" id="9804819at2"/>
<dbReference type="AlphaFoldDB" id="M1E995"/>
<name>M1E995_9BACT</name>
<dbReference type="GO" id="GO:0016887">
    <property type="term" value="F:ATP hydrolysis activity"/>
    <property type="evidence" value="ECO:0007669"/>
    <property type="project" value="InterPro"/>
</dbReference>